<reference evidence="1" key="1">
    <citation type="journal article" date="2020" name="Stud. Mycol.">
        <title>101 Dothideomycetes genomes: a test case for predicting lifestyles and emergence of pathogens.</title>
        <authorList>
            <person name="Haridas S."/>
            <person name="Albert R."/>
            <person name="Binder M."/>
            <person name="Bloem J."/>
            <person name="Labutti K."/>
            <person name="Salamov A."/>
            <person name="Andreopoulos B."/>
            <person name="Baker S."/>
            <person name="Barry K."/>
            <person name="Bills G."/>
            <person name="Bluhm B."/>
            <person name="Cannon C."/>
            <person name="Castanera R."/>
            <person name="Culley D."/>
            <person name="Daum C."/>
            <person name="Ezra D."/>
            <person name="Gonzalez J."/>
            <person name="Henrissat B."/>
            <person name="Kuo A."/>
            <person name="Liang C."/>
            <person name="Lipzen A."/>
            <person name="Lutzoni F."/>
            <person name="Magnuson J."/>
            <person name="Mondo S."/>
            <person name="Nolan M."/>
            <person name="Ohm R."/>
            <person name="Pangilinan J."/>
            <person name="Park H.-J."/>
            <person name="Ramirez L."/>
            <person name="Alfaro M."/>
            <person name="Sun H."/>
            <person name="Tritt A."/>
            <person name="Yoshinaga Y."/>
            <person name="Zwiers L.-H."/>
            <person name="Turgeon B."/>
            <person name="Goodwin S."/>
            <person name="Spatafora J."/>
            <person name="Crous P."/>
            <person name="Grigoriev I."/>
        </authorList>
    </citation>
    <scope>NUCLEOTIDE SEQUENCE</scope>
    <source>
        <strain evidence="1">CBS 125425</strain>
    </source>
</reference>
<accession>A0A9P4QUL8</accession>
<gene>
    <name evidence="1" type="ORF">EJ04DRAFT_11600</name>
</gene>
<dbReference type="EMBL" id="ML996197">
    <property type="protein sequence ID" value="KAF2731359.1"/>
    <property type="molecule type" value="Genomic_DNA"/>
</dbReference>
<proteinExistence type="predicted"/>
<evidence type="ECO:0000313" key="1">
    <source>
        <dbReference type="EMBL" id="KAF2731359.1"/>
    </source>
</evidence>
<dbReference type="Proteomes" id="UP000799444">
    <property type="component" value="Unassembled WGS sequence"/>
</dbReference>
<dbReference type="AlphaFoldDB" id="A0A9P4QUL8"/>
<name>A0A9P4QUL8_9PLEO</name>
<keyword evidence="2" id="KW-1185">Reference proteome</keyword>
<comment type="caution">
    <text evidence="1">The sequence shown here is derived from an EMBL/GenBank/DDBJ whole genome shotgun (WGS) entry which is preliminary data.</text>
</comment>
<organism evidence="1 2">
    <name type="scientific">Polyplosphaeria fusca</name>
    <dbReference type="NCBI Taxonomy" id="682080"/>
    <lineage>
        <taxon>Eukaryota</taxon>
        <taxon>Fungi</taxon>
        <taxon>Dikarya</taxon>
        <taxon>Ascomycota</taxon>
        <taxon>Pezizomycotina</taxon>
        <taxon>Dothideomycetes</taxon>
        <taxon>Pleosporomycetidae</taxon>
        <taxon>Pleosporales</taxon>
        <taxon>Tetraplosphaeriaceae</taxon>
        <taxon>Polyplosphaeria</taxon>
    </lineage>
</organism>
<sequence length="133" mass="14727">MSVGPANRACAEQRRLLALRCFACCLVSEVWRRAGWSICGANWISRGLGRGMACCRMLAWAGLVESRNGVRDASIAIEPFSDVDSYLLLARGTATARRHTHTERNLTHSSSVVSLTARQAQRLPGYFLLYRPT</sequence>
<protein>
    <submittedName>
        <fullName evidence="1">Uncharacterized protein</fullName>
    </submittedName>
</protein>
<evidence type="ECO:0000313" key="2">
    <source>
        <dbReference type="Proteomes" id="UP000799444"/>
    </source>
</evidence>